<dbReference type="GO" id="GO:0050681">
    <property type="term" value="F:nuclear androgen receptor binding"/>
    <property type="evidence" value="ECO:0000318"/>
    <property type="project" value="GO_Central"/>
</dbReference>
<dbReference type="PANTHER" id="PTHR12766">
    <property type="entry name" value="DEATH DOMAIN-ASSOCIATED PROTEIN 6 DAXX"/>
    <property type="match status" value="1"/>
</dbReference>
<dbReference type="GO" id="GO:0016605">
    <property type="term" value="C:PML body"/>
    <property type="evidence" value="ECO:0000318"/>
    <property type="project" value="GO_Central"/>
</dbReference>
<dbReference type="KEGG" id="hro:HELRODRAFT_180568"/>
<evidence type="ECO:0000313" key="1">
    <source>
        <dbReference type="EMBL" id="ESN93704.1"/>
    </source>
</evidence>
<accession>T1FG20</accession>
<proteinExistence type="predicted"/>
<dbReference type="CTD" id="20207769"/>
<dbReference type="EnsemblMetazoa" id="HelroT180568">
    <property type="protein sequence ID" value="HelroP180568"/>
    <property type="gene ID" value="HelroG180568"/>
</dbReference>
<dbReference type="GO" id="GO:0003714">
    <property type="term" value="F:transcription corepressor activity"/>
    <property type="evidence" value="ECO:0000318"/>
    <property type="project" value="GO_Central"/>
</dbReference>
<dbReference type="RefSeq" id="XP_009028133.1">
    <property type="nucleotide sequence ID" value="XM_009029885.1"/>
</dbReference>
<gene>
    <name evidence="2" type="primary">20207769</name>
    <name evidence="1" type="ORF">HELRODRAFT_180568</name>
</gene>
<sequence length="154" mass="17912">MGKLETELNQLNIDKLGTELSHLNIDKYKTELSQLYIWLKLPEKFIVDQIGCDVTLRSFIQWQRMHAWMGLKLSEEFIMENVRLRGLAPVLEDNVGTGPHSTFCLCRMDEGIQHSTFVEWTKAFNIQRSTFVEWTKNAERWAVVGVSTFQMVVS</sequence>
<dbReference type="GeneID" id="20207769"/>
<evidence type="ECO:0000313" key="2">
    <source>
        <dbReference type="EnsemblMetazoa" id="HelroP180568"/>
    </source>
</evidence>
<dbReference type="InParanoid" id="T1FG20"/>
<reference evidence="3" key="1">
    <citation type="submission" date="2012-12" db="EMBL/GenBank/DDBJ databases">
        <authorList>
            <person name="Hellsten U."/>
            <person name="Grimwood J."/>
            <person name="Chapman J.A."/>
            <person name="Shapiro H."/>
            <person name="Aerts A."/>
            <person name="Otillar R.P."/>
            <person name="Terry A.Y."/>
            <person name="Boore J.L."/>
            <person name="Simakov O."/>
            <person name="Marletaz F."/>
            <person name="Cho S.-J."/>
            <person name="Edsinger-Gonzales E."/>
            <person name="Havlak P."/>
            <person name="Kuo D.-H."/>
            <person name="Larsson T."/>
            <person name="Lv J."/>
            <person name="Arendt D."/>
            <person name="Savage R."/>
            <person name="Osoegawa K."/>
            <person name="de Jong P."/>
            <person name="Lindberg D.R."/>
            <person name="Seaver E.C."/>
            <person name="Weisblat D.A."/>
            <person name="Putnam N.H."/>
            <person name="Grigoriev I.V."/>
            <person name="Rokhsar D.S."/>
        </authorList>
    </citation>
    <scope>NUCLEOTIDE SEQUENCE</scope>
</reference>
<name>T1FG20_HELRO</name>
<reference evidence="1 3" key="2">
    <citation type="journal article" date="2013" name="Nature">
        <title>Insights into bilaterian evolution from three spiralian genomes.</title>
        <authorList>
            <person name="Simakov O."/>
            <person name="Marletaz F."/>
            <person name="Cho S.J."/>
            <person name="Edsinger-Gonzales E."/>
            <person name="Havlak P."/>
            <person name="Hellsten U."/>
            <person name="Kuo D.H."/>
            <person name="Larsson T."/>
            <person name="Lv J."/>
            <person name="Arendt D."/>
            <person name="Savage R."/>
            <person name="Osoegawa K."/>
            <person name="de Jong P."/>
            <person name="Grimwood J."/>
            <person name="Chapman J.A."/>
            <person name="Shapiro H."/>
            <person name="Aerts A."/>
            <person name="Otillar R.P."/>
            <person name="Terry A.Y."/>
            <person name="Boore J.L."/>
            <person name="Grigoriev I.V."/>
            <person name="Lindberg D.R."/>
            <person name="Seaver E.C."/>
            <person name="Weisblat D.A."/>
            <person name="Putnam N.H."/>
            <person name="Rokhsar D.S."/>
        </authorList>
    </citation>
    <scope>NUCLEOTIDE SEQUENCE</scope>
</reference>
<reference evidence="2" key="3">
    <citation type="submission" date="2015-06" db="UniProtKB">
        <authorList>
            <consortium name="EnsemblMetazoa"/>
        </authorList>
    </citation>
    <scope>IDENTIFICATION</scope>
</reference>
<dbReference type="EMBL" id="KB097594">
    <property type="protein sequence ID" value="ESN93704.1"/>
    <property type="molecule type" value="Genomic_DNA"/>
</dbReference>
<keyword evidence="3" id="KW-1185">Reference proteome</keyword>
<dbReference type="HOGENOM" id="CLU_136996_1_0_1"/>
<dbReference type="EMBL" id="AMQM01007269">
    <property type="status" value="NOT_ANNOTATED_CDS"/>
    <property type="molecule type" value="Genomic_DNA"/>
</dbReference>
<evidence type="ECO:0000313" key="3">
    <source>
        <dbReference type="Proteomes" id="UP000015101"/>
    </source>
</evidence>
<dbReference type="AlphaFoldDB" id="T1FG20"/>
<dbReference type="GO" id="GO:0003713">
    <property type="term" value="F:transcription coactivator activity"/>
    <property type="evidence" value="ECO:0000318"/>
    <property type="project" value="GO_Central"/>
</dbReference>
<protein>
    <submittedName>
        <fullName evidence="1 2">Uncharacterized protein</fullName>
    </submittedName>
</protein>
<dbReference type="PANTHER" id="PTHR12766:SF7">
    <property type="entry name" value="DEATH DOMAIN-ASSOCIATED PROTEIN 6"/>
    <property type="match status" value="1"/>
</dbReference>
<dbReference type="Proteomes" id="UP000015101">
    <property type="component" value="Unassembled WGS sequence"/>
</dbReference>
<organism evidence="2 3">
    <name type="scientific">Helobdella robusta</name>
    <name type="common">Californian leech</name>
    <dbReference type="NCBI Taxonomy" id="6412"/>
    <lineage>
        <taxon>Eukaryota</taxon>
        <taxon>Metazoa</taxon>
        <taxon>Spiralia</taxon>
        <taxon>Lophotrochozoa</taxon>
        <taxon>Annelida</taxon>
        <taxon>Clitellata</taxon>
        <taxon>Hirudinea</taxon>
        <taxon>Rhynchobdellida</taxon>
        <taxon>Glossiphoniidae</taxon>
        <taxon>Helobdella</taxon>
    </lineage>
</organism>